<keyword evidence="1" id="KW-0732">Signal</keyword>
<dbReference type="Proteomes" id="UP001596037">
    <property type="component" value="Unassembled WGS sequence"/>
</dbReference>
<proteinExistence type="predicted"/>
<evidence type="ECO:0000256" key="1">
    <source>
        <dbReference type="SAM" id="SignalP"/>
    </source>
</evidence>
<feature type="signal peptide" evidence="1">
    <location>
        <begin position="1"/>
        <end position="32"/>
    </location>
</feature>
<dbReference type="EMBL" id="JBHSMF010000002">
    <property type="protein sequence ID" value="MFC5496138.1"/>
    <property type="molecule type" value="Genomic_DNA"/>
</dbReference>
<reference evidence="3" key="1">
    <citation type="journal article" date="2019" name="Int. J. Syst. Evol. Microbiol.">
        <title>The Global Catalogue of Microorganisms (GCM) 10K type strain sequencing project: providing services to taxonomists for standard genome sequencing and annotation.</title>
        <authorList>
            <consortium name="The Broad Institute Genomics Platform"/>
            <consortium name="The Broad Institute Genome Sequencing Center for Infectious Disease"/>
            <person name="Wu L."/>
            <person name="Ma J."/>
        </authorList>
    </citation>
    <scope>NUCLEOTIDE SEQUENCE [LARGE SCALE GENOMIC DNA]</scope>
    <source>
        <strain evidence="3">CCUG 57401</strain>
    </source>
</reference>
<name>A0ABW0N9A3_9BURK</name>
<evidence type="ECO:0000313" key="2">
    <source>
        <dbReference type="EMBL" id="MFC5496138.1"/>
    </source>
</evidence>
<gene>
    <name evidence="2" type="ORF">ACFPOE_01210</name>
</gene>
<accession>A0ABW0N9A3</accession>
<comment type="caution">
    <text evidence="2">The sequence shown here is derived from an EMBL/GenBank/DDBJ whole genome shotgun (WGS) entry which is preliminary data.</text>
</comment>
<keyword evidence="3" id="KW-1185">Reference proteome</keyword>
<dbReference type="RefSeq" id="WP_376848169.1">
    <property type="nucleotide sequence ID" value="NZ_JBHSMF010000002.1"/>
</dbReference>
<protein>
    <submittedName>
        <fullName evidence="2">Uncharacterized protein</fullName>
    </submittedName>
</protein>
<evidence type="ECO:0000313" key="3">
    <source>
        <dbReference type="Proteomes" id="UP001596037"/>
    </source>
</evidence>
<organism evidence="2 3">
    <name type="scientific">Caenimonas terrae</name>
    <dbReference type="NCBI Taxonomy" id="696074"/>
    <lineage>
        <taxon>Bacteria</taxon>
        <taxon>Pseudomonadati</taxon>
        <taxon>Pseudomonadota</taxon>
        <taxon>Betaproteobacteria</taxon>
        <taxon>Burkholderiales</taxon>
        <taxon>Comamonadaceae</taxon>
        <taxon>Caenimonas</taxon>
    </lineage>
</organism>
<feature type="chain" id="PRO_5046596139" evidence="1">
    <location>
        <begin position="33"/>
        <end position="139"/>
    </location>
</feature>
<sequence length="139" mass="14854">MNRCIESRGRAALLACALLGSLAIFPLHHASAQGFVREAPKDVVLGRLVVTAPPQVTLDGKPDRLSPGARIRGLNNLLVLSGSVVGQDLPVVYRRDAAGLIHEAWVLTPAEYDKLSGSDSATGYLRFNQLLALIFGSRP</sequence>